<reference evidence="1 2" key="1">
    <citation type="submission" date="2017-12" db="EMBL/GenBank/DDBJ databases">
        <title>Characterization of six clinical isolates of Enterochimera gen. nov., a novel genus of the Yersiniaciae family and the three species Enterochimera arupensis sp. nov., Enterochimera coloradensis sp. nov, and Enterochimera californica sp. nov.</title>
        <authorList>
            <person name="Rossi A."/>
            <person name="Fisher M."/>
        </authorList>
    </citation>
    <scope>NUCLEOTIDE SEQUENCE [LARGE SCALE GENOMIC DNA]</scope>
    <source>
        <strain evidence="2">2015-Iso6</strain>
    </source>
</reference>
<keyword evidence="2" id="KW-1185">Reference proteome</keyword>
<evidence type="ECO:0000313" key="1">
    <source>
        <dbReference type="EMBL" id="PLR40692.1"/>
    </source>
</evidence>
<evidence type="ECO:0008006" key="3">
    <source>
        <dbReference type="Google" id="ProtNLM"/>
    </source>
</evidence>
<dbReference type="OrthoDB" id="6505157at2"/>
<name>A0A2N5EDU5_9GAMM</name>
<organism evidence="1 2">
    <name type="scientific">Chimaeribacter californicus</name>
    <dbReference type="NCBI Taxonomy" id="2060067"/>
    <lineage>
        <taxon>Bacteria</taxon>
        <taxon>Pseudomonadati</taxon>
        <taxon>Pseudomonadota</taxon>
        <taxon>Gammaproteobacteria</taxon>
        <taxon>Enterobacterales</taxon>
        <taxon>Yersiniaceae</taxon>
        <taxon>Chimaeribacter</taxon>
    </lineage>
</organism>
<proteinExistence type="predicted"/>
<dbReference type="Proteomes" id="UP000234240">
    <property type="component" value="Unassembled WGS sequence"/>
</dbReference>
<dbReference type="RefSeq" id="WP_101815105.1">
    <property type="nucleotide sequence ID" value="NZ_PJZF01000003.1"/>
</dbReference>
<comment type="caution">
    <text evidence="1">The sequence shown here is derived from an EMBL/GenBank/DDBJ whole genome shotgun (WGS) entry which is preliminary data.</text>
</comment>
<protein>
    <recommendedName>
        <fullName evidence="3">TRAM domain-containing protein</fullName>
    </recommendedName>
</protein>
<gene>
    <name evidence="1" type="ORF">CYR55_05275</name>
</gene>
<dbReference type="AlphaFoldDB" id="A0A2N5EDU5"/>
<dbReference type="EMBL" id="PJZF01000003">
    <property type="protein sequence ID" value="PLR40692.1"/>
    <property type="molecule type" value="Genomic_DNA"/>
</dbReference>
<evidence type="ECO:0000313" key="2">
    <source>
        <dbReference type="Proteomes" id="UP000234240"/>
    </source>
</evidence>
<sequence length="88" mass="9553">MDEALFERALTLLTPAPQSGDRVLLVTVPTGTPPESHQLVVRITGLNAGHYVGEVVETDVIEPPAQPGKYRPGEEVIFLREHVQGRVG</sequence>
<accession>A0A2N5EDU5</accession>